<dbReference type="InterPro" id="IPR050109">
    <property type="entry name" value="HTH-type_TetR-like_transc_reg"/>
</dbReference>
<sequence>MRADARRNYERLLATAVEVVAEQGADASLEEIARRAGVGSATLHRHFPGRAALLEAVFRERVEDLCALGTELAAAPSPGDALVAWLRAVIAHASAARGLGAALLLGAKEGREYHAKVLDAGHRLLTRAQQTGEANEAARIDDLLPLVNAISLATEDDADRADALLTLVVAGVRRTKAVG</sequence>
<evidence type="ECO:0000256" key="2">
    <source>
        <dbReference type="ARBA" id="ARBA00023125"/>
    </source>
</evidence>
<evidence type="ECO:0000256" key="1">
    <source>
        <dbReference type="ARBA" id="ARBA00023015"/>
    </source>
</evidence>
<evidence type="ECO:0000313" key="6">
    <source>
        <dbReference type="EMBL" id="WIX79780.1"/>
    </source>
</evidence>
<dbReference type="SUPFAM" id="SSF46689">
    <property type="entry name" value="Homeodomain-like"/>
    <property type="match status" value="1"/>
</dbReference>
<dbReference type="SUPFAM" id="SSF48498">
    <property type="entry name" value="Tetracyclin repressor-like, C-terminal domain"/>
    <property type="match status" value="1"/>
</dbReference>
<dbReference type="InterPro" id="IPR049445">
    <property type="entry name" value="TetR_SbtR-like_C"/>
</dbReference>
<keyword evidence="3" id="KW-0804">Transcription</keyword>
<dbReference type="AlphaFoldDB" id="A0A9Y2MSP4"/>
<feature type="DNA-binding region" description="H-T-H motif" evidence="4">
    <location>
        <begin position="28"/>
        <end position="47"/>
    </location>
</feature>
<dbReference type="InterPro" id="IPR001647">
    <property type="entry name" value="HTH_TetR"/>
</dbReference>
<dbReference type="PANTHER" id="PTHR30055">
    <property type="entry name" value="HTH-TYPE TRANSCRIPTIONAL REGULATOR RUTR"/>
    <property type="match status" value="1"/>
</dbReference>
<evidence type="ECO:0000256" key="4">
    <source>
        <dbReference type="PROSITE-ProRule" id="PRU00335"/>
    </source>
</evidence>
<keyword evidence="7" id="KW-1185">Reference proteome</keyword>
<dbReference type="PANTHER" id="PTHR30055:SF234">
    <property type="entry name" value="HTH-TYPE TRANSCRIPTIONAL REGULATOR BETI"/>
    <property type="match status" value="1"/>
</dbReference>
<keyword evidence="1" id="KW-0805">Transcription regulation</keyword>
<keyword evidence="2 4" id="KW-0238">DNA-binding</keyword>
<protein>
    <submittedName>
        <fullName evidence="6">Helix-turn-helix domain-containing protein</fullName>
    </submittedName>
</protein>
<proteinExistence type="predicted"/>
<dbReference type="GO" id="GO:0000976">
    <property type="term" value="F:transcription cis-regulatory region binding"/>
    <property type="evidence" value="ECO:0007669"/>
    <property type="project" value="TreeGrafter"/>
</dbReference>
<dbReference type="KEGG" id="acab:QRX50_02990"/>
<evidence type="ECO:0000259" key="5">
    <source>
        <dbReference type="PROSITE" id="PS50977"/>
    </source>
</evidence>
<dbReference type="PROSITE" id="PS50977">
    <property type="entry name" value="HTH_TETR_2"/>
    <property type="match status" value="1"/>
</dbReference>
<dbReference type="Pfam" id="PF00440">
    <property type="entry name" value="TetR_N"/>
    <property type="match status" value="1"/>
</dbReference>
<feature type="domain" description="HTH tetR-type" evidence="5">
    <location>
        <begin position="6"/>
        <end position="65"/>
    </location>
</feature>
<dbReference type="Pfam" id="PF21597">
    <property type="entry name" value="TetR_C_43"/>
    <property type="match status" value="1"/>
</dbReference>
<evidence type="ECO:0000256" key="3">
    <source>
        <dbReference type="ARBA" id="ARBA00023163"/>
    </source>
</evidence>
<gene>
    <name evidence="6" type="ORF">QRX50_02990</name>
</gene>
<organism evidence="6 7">
    <name type="scientific">Amycolatopsis carbonis</name>
    <dbReference type="NCBI Taxonomy" id="715471"/>
    <lineage>
        <taxon>Bacteria</taxon>
        <taxon>Bacillati</taxon>
        <taxon>Actinomycetota</taxon>
        <taxon>Actinomycetes</taxon>
        <taxon>Pseudonocardiales</taxon>
        <taxon>Pseudonocardiaceae</taxon>
        <taxon>Amycolatopsis</taxon>
    </lineage>
</organism>
<dbReference type="InterPro" id="IPR009057">
    <property type="entry name" value="Homeodomain-like_sf"/>
</dbReference>
<reference evidence="6 7" key="1">
    <citation type="submission" date="2023-06" db="EMBL/GenBank/DDBJ databases">
        <authorList>
            <person name="Oyuntsetseg B."/>
            <person name="Kim S.B."/>
        </authorList>
    </citation>
    <scope>NUCLEOTIDE SEQUENCE [LARGE SCALE GENOMIC DNA]</scope>
    <source>
        <strain evidence="6 7">2-15</strain>
    </source>
</reference>
<dbReference type="RefSeq" id="WP_285970460.1">
    <property type="nucleotide sequence ID" value="NZ_CP127294.1"/>
</dbReference>
<name>A0A9Y2MSP4_9PSEU</name>
<dbReference type="GO" id="GO:0003700">
    <property type="term" value="F:DNA-binding transcription factor activity"/>
    <property type="evidence" value="ECO:0007669"/>
    <property type="project" value="TreeGrafter"/>
</dbReference>
<dbReference type="EMBL" id="CP127294">
    <property type="protein sequence ID" value="WIX79780.1"/>
    <property type="molecule type" value="Genomic_DNA"/>
</dbReference>
<dbReference type="InterPro" id="IPR036271">
    <property type="entry name" value="Tet_transcr_reg_TetR-rel_C_sf"/>
</dbReference>
<dbReference type="Gene3D" id="1.10.357.10">
    <property type="entry name" value="Tetracycline Repressor, domain 2"/>
    <property type="match status" value="1"/>
</dbReference>
<accession>A0A9Y2MSP4</accession>
<dbReference type="Proteomes" id="UP001236014">
    <property type="component" value="Chromosome"/>
</dbReference>
<evidence type="ECO:0000313" key="7">
    <source>
        <dbReference type="Proteomes" id="UP001236014"/>
    </source>
</evidence>
<dbReference type="PRINTS" id="PR00455">
    <property type="entry name" value="HTHTETR"/>
</dbReference>